<dbReference type="InterPro" id="IPR013087">
    <property type="entry name" value="Znf_C2H2_type"/>
</dbReference>
<evidence type="ECO:0000256" key="3">
    <source>
        <dbReference type="ARBA" id="ARBA00022723"/>
    </source>
</evidence>
<proteinExistence type="inferred from homology"/>
<dbReference type="Pfam" id="PF00096">
    <property type="entry name" value="zf-C2H2"/>
    <property type="match status" value="2"/>
</dbReference>
<evidence type="ECO:0000256" key="5">
    <source>
        <dbReference type="ARBA" id="ARBA00022771"/>
    </source>
</evidence>
<comment type="similarity">
    <text evidence="2">Belongs to the krueppel C2H2-type zinc-finger protein family.</text>
</comment>
<dbReference type="PANTHER" id="PTHR23235">
    <property type="entry name" value="KRUEPPEL-LIKE TRANSCRIPTION FACTOR"/>
    <property type="match status" value="1"/>
</dbReference>
<keyword evidence="9" id="KW-0804">Transcription</keyword>
<comment type="subcellular location">
    <subcellularLocation>
        <location evidence="1">Nucleus</location>
    </subcellularLocation>
</comment>
<dbReference type="GO" id="GO:0000978">
    <property type="term" value="F:RNA polymerase II cis-regulatory region sequence-specific DNA binding"/>
    <property type="evidence" value="ECO:0007669"/>
    <property type="project" value="TreeGrafter"/>
</dbReference>
<evidence type="ECO:0000256" key="8">
    <source>
        <dbReference type="ARBA" id="ARBA00023125"/>
    </source>
</evidence>
<dbReference type="SMART" id="SM00355">
    <property type="entry name" value="ZnF_C2H2"/>
    <property type="match status" value="2"/>
</dbReference>
<evidence type="ECO:0000256" key="10">
    <source>
        <dbReference type="ARBA" id="ARBA00023242"/>
    </source>
</evidence>
<organism evidence="13">
    <name type="scientific">Arion vulgaris</name>
    <dbReference type="NCBI Taxonomy" id="1028688"/>
    <lineage>
        <taxon>Eukaryota</taxon>
        <taxon>Metazoa</taxon>
        <taxon>Spiralia</taxon>
        <taxon>Lophotrochozoa</taxon>
        <taxon>Mollusca</taxon>
        <taxon>Gastropoda</taxon>
        <taxon>Heterobranchia</taxon>
        <taxon>Euthyneura</taxon>
        <taxon>Panpulmonata</taxon>
        <taxon>Eupulmonata</taxon>
        <taxon>Stylommatophora</taxon>
        <taxon>Helicina</taxon>
        <taxon>Arionoidea</taxon>
        <taxon>Arionidae</taxon>
        <taxon>Arion</taxon>
    </lineage>
</organism>
<name>A0A0B7BEM0_9EUPU</name>
<keyword evidence="7" id="KW-0805">Transcription regulation</keyword>
<evidence type="ECO:0000256" key="6">
    <source>
        <dbReference type="ARBA" id="ARBA00022833"/>
    </source>
</evidence>
<protein>
    <recommendedName>
        <fullName evidence="12">C2H2-type domain-containing protein</fullName>
    </recommendedName>
</protein>
<feature type="domain" description="C2H2-type" evidence="12">
    <location>
        <begin position="208"/>
        <end position="235"/>
    </location>
</feature>
<dbReference type="PANTHER" id="PTHR23235:SF142">
    <property type="entry name" value="ZINC FINGER PROTEIN 384"/>
    <property type="match status" value="1"/>
</dbReference>
<dbReference type="PROSITE" id="PS00028">
    <property type="entry name" value="ZINC_FINGER_C2H2_1"/>
    <property type="match status" value="2"/>
</dbReference>
<keyword evidence="10" id="KW-0539">Nucleus</keyword>
<keyword evidence="5 11" id="KW-0863">Zinc-finger</keyword>
<keyword evidence="4" id="KW-0677">Repeat</keyword>
<feature type="domain" description="C2H2-type" evidence="12">
    <location>
        <begin position="236"/>
        <end position="263"/>
    </location>
</feature>
<dbReference type="InterPro" id="IPR036236">
    <property type="entry name" value="Znf_C2H2_sf"/>
</dbReference>
<accession>A0A0B7BEM0</accession>
<evidence type="ECO:0000256" key="2">
    <source>
        <dbReference type="ARBA" id="ARBA00006991"/>
    </source>
</evidence>
<dbReference type="GO" id="GO:0000981">
    <property type="term" value="F:DNA-binding transcription factor activity, RNA polymerase II-specific"/>
    <property type="evidence" value="ECO:0007669"/>
    <property type="project" value="TreeGrafter"/>
</dbReference>
<evidence type="ECO:0000313" key="13">
    <source>
        <dbReference type="EMBL" id="CEK91759.1"/>
    </source>
</evidence>
<reference evidence="13" key="1">
    <citation type="submission" date="2014-12" db="EMBL/GenBank/DDBJ databases">
        <title>Insight into the proteome of Arion vulgaris.</title>
        <authorList>
            <person name="Aradska J."/>
            <person name="Bulat T."/>
            <person name="Smidak R."/>
            <person name="Sarate P."/>
            <person name="Gangsoo J."/>
            <person name="Sialana F."/>
            <person name="Bilban M."/>
            <person name="Lubec G."/>
        </authorList>
    </citation>
    <scope>NUCLEOTIDE SEQUENCE</scope>
    <source>
        <tissue evidence="13">Skin</tissue>
    </source>
</reference>
<evidence type="ECO:0000256" key="9">
    <source>
        <dbReference type="ARBA" id="ARBA00023163"/>
    </source>
</evidence>
<sequence>MEDMLESCGHTKQTQETIWIKQEIDYESHTVKLETEDDDEKMEKDLYSHNENRLPFIKQEHVQSDNNMISDDKYLQLREHGQLSNVLPEYDSKQINTMVNKNSGTSVSEMIRDIKRNSRMNENRATLDSAGCCESIRNHYENQTDCQPILQKEDCLPESSNMFSSINDKNADPHTVDVSDRLHSNIVIQTQHGHLVKQTIAHNKEKSFKCDFCDAGFARKNDLIIHRRRHTGEKPHKCDDCGAGFAVKSYLAIHKRIHTGEKP</sequence>
<gene>
    <name evidence="13" type="primary">ORF184768</name>
</gene>
<dbReference type="GO" id="GO:0008270">
    <property type="term" value="F:zinc ion binding"/>
    <property type="evidence" value="ECO:0007669"/>
    <property type="project" value="UniProtKB-KW"/>
</dbReference>
<dbReference type="Gene3D" id="3.30.160.60">
    <property type="entry name" value="Classic Zinc Finger"/>
    <property type="match status" value="2"/>
</dbReference>
<dbReference type="GO" id="GO:0005634">
    <property type="term" value="C:nucleus"/>
    <property type="evidence" value="ECO:0007669"/>
    <property type="project" value="UniProtKB-SubCell"/>
</dbReference>
<dbReference type="FunFam" id="3.30.160.60:FF:000624">
    <property type="entry name" value="zinc finger protein 697"/>
    <property type="match status" value="1"/>
</dbReference>
<dbReference type="AlphaFoldDB" id="A0A0B7BEM0"/>
<evidence type="ECO:0000256" key="7">
    <source>
        <dbReference type="ARBA" id="ARBA00023015"/>
    </source>
</evidence>
<evidence type="ECO:0000256" key="11">
    <source>
        <dbReference type="PROSITE-ProRule" id="PRU00042"/>
    </source>
</evidence>
<dbReference type="FunFam" id="3.30.160.60:FF:001370">
    <property type="entry name" value="Zinc finger protein"/>
    <property type="match status" value="1"/>
</dbReference>
<keyword evidence="8" id="KW-0238">DNA-binding</keyword>
<dbReference type="SUPFAM" id="SSF57667">
    <property type="entry name" value="beta-beta-alpha zinc fingers"/>
    <property type="match status" value="1"/>
</dbReference>
<evidence type="ECO:0000256" key="4">
    <source>
        <dbReference type="ARBA" id="ARBA00022737"/>
    </source>
</evidence>
<evidence type="ECO:0000259" key="12">
    <source>
        <dbReference type="PROSITE" id="PS50157"/>
    </source>
</evidence>
<keyword evidence="3" id="KW-0479">Metal-binding</keyword>
<evidence type="ECO:0000256" key="1">
    <source>
        <dbReference type="ARBA" id="ARBA00004123"/>
    </source>
</evidence>
<dbReference type="EMBL" id="HACG01044894">
    <property type="protein sequence ID" value="CEK91759.1"/>
    <property type="molecule type" value="Transcribed_RNA"/>
</dbReference>
<keyword evidence="6" id="KW-0862">Zinc</keyword>
<dbReference type="PROSITE" id="PS50157">
    <property type="entry name" value="ZINC_FINGER_C2H2_2"/>
    <property type="match status" value="2"/>
</dbReference>
<feature type="non-terminal residue" evidence="13">
    <location>
        <position position="263"/>
    </location>
</feature>